<evidence type="ECO:0000256" key="3">
    <source>
        <dbReference type="ARBA" id="ARBA00004964"/>
    </source>
</evidence>
<feature type="active site" description="Proton donor" evidence="10">
    <location>
        <position position="456"/>
    </location>
</feature>
<dbReference type="PIRSF" id="PIRSF000463">
    <property type="entry name" value="GlgB"/>
    <property type="match status" value="1"/>
</dbReference>
<name>A0ABV2TJY0_9RHOO</name>
<accession>A0ABV2TJY0</accession>
<dbReference type="InterPro" id="IPR006048">
    <property type="entry name" value="A-amylase/branching_C"/>
</dbReference>
<comment type="function">
    <text evidence="2 10">Catalyzes the formation of the alpha-1,6-glucosidic linkages in glycogen by scission of a 1,4-alpha-linked oligosaccharide from growing alpha-1,4-glucan chains and the subsequent attachment of the oligosaccharide to the alpha-1,6 position.</text>
</comment>
<dbReference type="Gene3D" id="2.60.40.10">
    <property type="entry name" value="Immunoglobulins"/>
    <property type="match status" value="2"/>
</dbReference>
<gene>
    <name evidence="10 12" type="primary">glgB</name>
    <name evidence="12" type="ORF">ABXR19_08505</name>
</gene>
<dbReference type="Pfam" id="PF02806">
    <property type="entry name" value="Alpha-amylase_C"/>
    <property type="match status" value="1"/>
</dbReference>
<comment type="subunit">
    <text evidence="10">Monomer.</text>
</comment>
<dbReference type="GO" id="GO:0003844">
    <property type="term" value="F:1,4-alpha-glucan branching enzyme activity"/>
    <property type="evidence" value="ECO:0007669"/>
    <property type="project" value="UniProtKB-EC"/>
</dbReference>
<dbReference type="NCBIfam" id="NF008967">
    <property type="entry name" value="PRK12313.1"/>
    <property type="match status" value="1"/>
</dbReference>
<dbReference type="InterPro" id="IPR044143">
    <property type="entry name" value="GlgB_N_E_set_prok"/>
</dbReference>
<dbReference type="Proteomes" id="UP001549691">
    <property type="component" value="Unassembled WGS sequence"/>
</dbReference>
<protein>
    <recommendedName>
        <fullName evidence="10">1,4-alpha-glucan branching enzyme GlgB</fullName>
        <ecNumber evidence="10">2.4.1.18</ecNumber>
    </recommendedName>
    <alternativeName>
        <fullName evidence="10">1,4-alpha-D-glucan:1,4-alpha-D-glucan 6-glucosyl-transferase</fullName>
    </alternativeName>
    <alternativeName>
        <fullName evidence="10">Alpha-(1-&gt;4)-glucan branching enzyme</fullName>
    </alternativeName>
    <alternativeName>
        <fullName evidence="10">Glycogen branching enzyme</fullName>
        <shortName evidence="10">BE</shortName>
    </alternativeName>
</protein>
<evidence type="ECO:0000256" key="6">
    <source>
        <dbReference type="ARBA" id="ARBA00022676"/>
    </source>
</evidence>
<dbReference type="NCBIfam" id="NF003811">
    <property type="entry name" value="PRK05402.1"/>
    <property type="match status" value="1"/>
</dbReference>
<dbReference type="Gene3D" id="2.60.40.1180">
    <property type="entry name" value="Golgi alpha-mannosidase II"/>
    <property type="match status" value="1"/>
</dbReference>
<dbReference type="InterPro" id="IPR017853">
    <property type="entry name" value="GH"/>
</dbReference>
<dbReference type="HAMAP" id="MF_00685">
    <property type="entry name" value="GlgB"/>
    <property type="match status" value="1"/>
</dbReference>
<dbReference type="CDD" id="cd02855">
    <property type="entry name" value="E_set_GBE_prok_N"/>
    <property type="match status" value="1"/>
</dbReference>
<keyword evidence="13" id="KW-1185">Reference proteome</keyword>
<evidence type="ECO:0000256" key="4">
    <source>
        <dbReference type="ARBA" id="ARBA00009000"/>
    </source>
</evidence>
<evidence type="ECO:0000256" key="10">
    <source>
        <dbReference type="HAMAP-Rule" id="MF_00685"/>
    </source>
</evidence>
<keyword evidence="7 10" id="KW-0808">Transferase</keyword>
<dbReference type="Gene3D" id="3.20.20.80">
    <property type="entry name" value="Glycosidases"/>
    <property type="match status" value="1"/>
</dbReference>
<feature type="domain" description="Glycosyl hydrolase family 13 catalytic" evidence="11">
    <location>
        <begin position="245"/>
        <end position="613"/>
    </location>
</feature>
<dbReference type="CDD" id="cd11322">
    <property type="entry name" value="AmyAc_Glg_BE"/>
    <property type="match status" value="1"/>
</dbReference>
<dbReference type="InterPro" id="IPR006407">
    <property type="entry name" value="GlgB"/>
</dbReference>
<dbReference type="SUPFAM" id="SSF51011">
    <property type="entry name" value="Glycosyl hydrolase domain"/>
    <property type="match status" value="1"/>
</dbReference>
<reference evidence="12 13" key="1">
    <citation type="submission" date="2024-07" db="EMBL/GenBank/DDBJ databases">
        <title>Uliginosibacterium flavum JJ3220;KACC:17644.</title>
        <authorList>
            <person name="Kim M.K."/>
        </authorList>
    </citation>
    <scope>NUCLEOTIDE SEQUENCE [LARGE SCALE GENOMIC DNA]</scope>
    <source>
        <strain evidence="12 13">KACC:17644</strain>
    </source>
</reference>
<dbReference type="InterPro" id="IPR054169">
    <property type="entry name" value="GlgB_N"/>
</dbReference>
<evidence type="ECO:0000256" key="1">
    <source>
        <dbReference type="ARBA" id="ARBA00000826"/>
    </source>
</evidence>
<dbReference type="InterPro" id="IPR004193">
    <property type="entry name" value="Glyco_hydro_13_N"/>
</dbReference>
<organism evidence="12 13">
    <name type="scientific">Uliginosibacterium flavum</name>
    <dbReference type="NCBI Taxonomy" id="1396831"/>
    <lineage>
        <taxon>Bacteria</taxon>
        <taxon>Pseudomonadati</taxon>
        <taxon>Pseudomonadota</taxon>
        <taxon>Betaproteobacteria</taxon>
        <taxon>Rhodocyclales</taxon>
        <taxon>Zoogloeaceae</taxon>
        <taxon>Uliginosibacterium</taxon>
    </lineage>
</organism>
<dbReference type="Pfam" id="PF02922">
    <property type="entry name" value="CBM_48"/>
    <property type="match status" value="1"/>
</dbReference>
<dbReference type="RefSeq" id="WP_354600690.1">
    <property type="nucleotide sequence ID" value="NZ_JBEWZI010000007.1"/>
</dbReference>
<dbReference type="InterPro" id="IPR013780">
    <property type="entry name" value="Glyco_hydro_b"/>
</dbReference>
<evidence type="ECO:0000313" key="12">
    <source>
        <dbReference type="EMBL" id="MET7014231.1"/>
    </source>
</evidence>
<dbReference type="InterPro" id="IPR014756">
    <property type="entry name" value="Ig_E-set"/>
</dbReference>
<dbReference type="InterPro" id="IPR013783">
    <property type="entry name" value="Ig-like_fold"/>
</dbReference>
<comment type="pathway">
    <text evidence="3 10">Glycan biosynthesis; glycogen biosynthesis.</text>
</comment>
<evidence type="ECO:0000259" key="11">
    <source>
        <dbReference type="SMART" id="SM00642"/>
    </source>
</evidence>
<evidence type="ECO:0000256" key="9">
    <source>
        <dbReference type="ARBA" id="ARBA00023277"/>
    </source>
</evidence>
<evidence type="ECO:0000256" key="5">
    <source>
        <dbReference type="ARBA" id="ARBA00022600"/>
    </source>
</evidence>
<dbReference type="EMBL" id="JBEWZI010000007">
    <property type="protein sequence ID" value="MET7014231.1"/>
    <property type="molecule type" value="Genomic_DNA"/>
</dbReference>
<evidence type="ECO:0000256" key="8">
    <source>
        <dbReference type="ARBA" id="ARBA00023056"/>
    </source>
</evidence>
<dbReference type="Pfam" id="PF22019">
    <property type="entry name" value="GlgB_N"/>
    <property type="match status" value="1"/>
</dbReference>
<dbReference type="SUPFAM" id="SSF81296">
    <property type="entry name" value="E set domains"/>
    <property type="match status" value="2"/>
</dbReference>
<dbReference type="PANTHER" id="PTHR43651">
    <property type="entry name" value="1,4-ALPHA-GLUCAN-BRANCHING ENZYME"/>
    <property type="match status" value="1"/>
</dbReference>
<dbReference type="InterPro" id="IPR006047">
    <property type="entry name" value="GH13_cat_dom"/>
</dbReference>
<proteinExistence type="inferred from homology"/>
<dbReference type="EC" id="2.4.1.18" evidence="10"/>
<dbReference type="SUPFAM" id="SSF51445">
    <property type="entry name" value="(Trans)glycosidases"/>
    <property type="match status" value="1"/>
</dbReference>
<comment type="catalytic activity">
    <reaction evidence="1 10">
        <text>Transfers a segment of a (1-&gt;4)-alpha-D-glucan chain to a primary hydroxy group in a similar glucan chain.</text>
        <dbReference type="EC" id="2.4.1.18"/>
    </reaction>
</comment>
<dbReference type="PANTHER" id="PTHR43651:SF3">
    <property type="entry name" value="1,4-ALPHA-GLUCAN-BRANCHING ENZYME"/>
    <property type="match status" value="1"/>
</dbReference>
<evidence type="ECO:0000313" key="13">
    <source>
        <dbReference type="Proteomes" id="UP001549691"/>
    </source>
</evidence>
<comment type="similarity">
    <text evidence="4 10">Belongs to the glycosyl hydrolase 13 family. GlgB subfamily.</text>
</comment>
<keyword evidence="8 10" id="KW-0320">Glycogen biosynthesis</keyword>
<dbReference type="NCBIfam" id="TIGR01515">
    <property type="entry name" value="branching_enzym"/>
    <property type="match status" value="1"/>
</dbReference>
<feature type="active site" description="Nucleophile" evidence="10">
    <location>
        <position position="403"/>
    </location>
</feature>
<evidence type="ECO:0000256" key="2">
    <source>
        <dbReference type="ARBA" id="ARBA00002953"/>
    </source>
</evidence>
<keyword evidence="9 10" id="KW-0119">Carbohydrate metabolism</keyword>
<evidence type="ECO:0000256" key="7">
    <source>
        <dbReference type="ARBA" id="ARBA00022679"/>
    </source>
</evidence>
<comment type="caution">
    <text evidence="12">The sequence shown here is derived from an EMBL/GenBank/DDBJ whole genome shotgun (WGS) entry which is preliminary data.</text>
</comment>
<sequence>MLTDTELQTFCDARHGDPFSILGMHAADAGGFWLRAFIPGATAIDVVDRARKRRGALVERQSSGFFEGLIDAKKPFAYRLRVTWQDGNVVTLEDPYRFPPVLGETDAWLLGEGTHLRPYEILGARCCEIDGVTGTSFAVWAPNASRVAVLGDFNGWDNRRHPMRLRRECGVWEIFLPDVPEGACYKYEVRAANGHTLPLKADPYALQSELRPSTASVVSHLPPTVAPSPERQRANALDQPISIYEVHLASWRRKNHGQDWLNWDELADQLVPYAQWMGFTHLELMPISEHPFDGSWGYQSIGLYSPTARFGDTAGFTRFIERSHAAGIGVLLDWVPAHFPTDAHGLANFDGTHLYEYADPREGFHQDWNTLIYNFGRTEVRNFLIANALYWLERYNVDGLRVDAVASMLYRDYSRKEGEWIPNAQGGRENLEAIAFLKRMNEVVGGERPQAITLAEESTSYPAVSRPTFAGGLGFHYKWNMGWMHDTLQYMARDPIHRKHHHDEMSFGLVYAFSENFVLPISHDEVVHGKGSMLGKMPGDRWQKFANLRAYYGFMFGHPGKKLLFMGCEFGQEAEWNHERSLDWHLTDDPMHAGVQRVVRDLNHFYRASAALHQRDADGYGFEWIEHSDAYNSIFSFIRHGGEGSHPVVVICNFTPTVHRGYRLGVPRAGSYVERINTDSAHYGGSNVGTPFASSHEVPWQQRLDSILIDVPPLATVIFEWQP</sequence>
<dbReference type="SMART" id="SM00642">
    <property type="entry name" value="Aamy"/>
    <property type="match status" value="1"/>
</dbReference>
<dbReference type="InterPro" id="IPR037439">
    <property type="entry name" value="Branching_enzy"/>
</dbReference>
<keyword evidence="5 10" id="KW-0321">Glycogen metabolism</keyword>
<keyword evidence="6 10" id="KW-0328">Glycosyltransferase</keyword>